<dbReference type="GO" id="GO:0005737">
    <property type="term" value="C:cytoplasm"/>
    <property type="evidence" value="ECO:0007669"/>
    <property type="project" value="TreeGrafter"/>
</dbReference>
<name>A0A9D4V901_ADICA</name>
<evidence type="ECO:0000313" key="3">
    <source>
        <dbReference type="EMBL" id="KAI5081102.1"/>
    </source>
</evidence>
<dbReference type="SMART" id="SM00256">
    <property type="entry name" value="FBOX"/>
    <property type="match status" value="1"/>
</dbReference>
<protein>
    <recommendedName>
        <fullName evidence="2">F-box domain-containing protein</fullName>
    </recommendedName>
</protein>
<dbReference type="AlphaFoldDB" id="A0A9D4V901"/>
<dbReference type="Pfam" id="PF12937">
    <property type="entry name" value="F-box-like"/>
    <property type="match status" value="1"/>
</dbReference>
<evidence type="ECO:0000256" key="1">
    <source>
        <dbReference type="ARBA" id="ARBA00022786"/>
    </source>
</evidence>
<keyword evidence="4" id="KW-1185">Reference proteome</keyword>
<proteinExistence type="predicted"/>
<gene>
    <name evidence="3" type="ORF">GOP47_0004285</name>
</gene>
<evidence type="ECO:0000313" key="4">
    <source>
        <dbReference type="Proteomes" id="UP000886520"/>
    </source>
</evidence>
<dbReference type="GO" id="GO:0031146">
    <property type="term" value="P:SCF-dependent proteasomal ubiquitin-dependent protein catabolic process"/>
    <property type="evidence" value="ECO:0007669"/>
    <property type="project" value="TreeGrafter"/>
</dbReference>
<dbReference type="CDD" id="cd22151">
    <property type="entry name" value="F-box_AtGID2-like"/>
    <property type="match status" value="1"/>
</dbReference>
<feature type="domain" description="F-box" evidence="2">
    <location>
        <begin position="88"/>
        <end position="128"/>
    </location>
</feature>
<comment type="caution">
    <text evidence="3">The sequence shown here is derived from an EMBL/GenBank/DDBJ whole genome shotgun (WGS) entry which is preliminary data.</text>
</comment>
<dbReference type="InterPro" id="IPR001810">
    <property type="entry name" value="F-box_dom"/>
</dbReference>
<dbReference type="GO" id="GO:0019005">
    <property type="term" value="C:SCF ubiquitin ligase complex"/>
    <property type="evidence" value="ECO:0007669"/>
    <property type="project" value="TreeGrafter"/>
</dbReference>
<dbReference type="SUPFAM" id="SSF81383">
    <property type="entry name" value="F-box domain"/>
    <property type="match status" value="1"/>
</dbReference>
<dbReference type="EMBL" id="JABFUD020000004">
    <property type="protein sequence ID" value="KAI5081102.1"/>
    <property type="molecule type" value="Genomic_DNA"/>
</dbReference>
<keyword evidence="1" id="KW-0833">Ubl conjugation pathway</keyword>
<dbReference type="OrthoDB" id="2117972at2759"/>
<dbReference type="Gene3D" id="1.20.1280.50">
    <property type="match status" value="1"/>
</dbReference>
<accession>A0A9D4V901</accession>
<dbReference type="InterPro" id="IPR036047">
    <property type="entry name" value="F-box-like_dom_sf"/>
</dbReference>
<evidence type="ECO:0000259" key="2">
    <source>
        <dbReference type="SMART" id="SM00256"/>
    </source>
</evidence>
<dbReference type="Proteomes" id="UP000886520">
    <property type="component" value="Chromosome 4"/>
</dbReference>
<dbReference type="PANTHER" id="PTHR12874:SF9">
    <property type="entry name" value="F-BOX ONLY PROTEIN 48"/>
    <property type="match status" value="1"/>
</dbReference>
<dbReference type="Pfam" id="PF19270">
    <property type="entry name" value="FBO_C"/>
    <property type="match status" value="1"/>
</dbReference>
<sequence length="351" mass="40122">MSSCIGLKYAVNNDHDEDDDDLEIEDDYVNSCWFSISLDTPTSRFFAKHEAGTNFVSLYGTRIRPVPPFGSLSSKPPAVDPALIHQVLSDDLLFEVFIRLPPYALGCAGCVCRKWRYATRNPVLWQKACLSTWQMFGVEENFSMLQSFYGGSWRNMWISRPRLRCDGIFVSRNTYLRTGVAEWRVTNPVHLVCYYRYIKFYPSGKFLYKVSPHKLKEVAKSLQGKGSKVDGVYEGRYTLNHNQVEATTFYPGLRTVVRIRMRVRSTIQGANNRLDLLALVTSGIQETELKGHEEEVLEAVEGWQENESHNPDVPAVSHRRGLAPFVFVPFHQVETSDLNLPVEKMDYFVPG</sequence>
<organism evidence="3 4">
    <name type="scientific">Adiantum capillus-veneris</name>
    <name type="common">Maidenhair fern</name>
    <dbReference type="NCBI Taxonomy" id="13818"/>
    <lineage>
        <taxon>Eukaryota</taxon>
        <taxon>Viridiplantae</taxon>
        <taxon>Streptophyta</taxon>
        <taxon>Embryophyta</taxon>
        <taxon>Tracheophyta</taxon>
        <taxon>Polypodiopsida</taxon>
        <taxon>Polypodiidae</taxon>
        <taxon>Polypodiales</taxon>
        <taxon>Pteridineae</taxon>
        <taxon>Pteridaceae</taxon>
        <taxon>Vittarioideae</taxon>
        <taxon>Adiantum</taxon>
    </lineage>
</organism>
<dbReference type="PANTHER" id="PTHR12874">
    <property type="entry name" value="F-BOX ONLY PROTEIN 48-RELATED"/>
    <property type="match status" value="1"/>
</dbReference>
<dbReference type="InterPro" id="IPR045464">
    <property type="entry name" value="Hrt3/FBXO9_C"/>
</dbReference>
<reference evidence="3" key="1">
    <citation type="submission" date="2021-01" db="EMBL/GenBank/DDBJ databases">
        <title>Adiantum capillus-veneris genome.</title>
        <authorList>
            <person name="Fang Y."/>
            <person name="Liao Q."/>
        </authorList>
    </citation>
    <scope>NUCLEOTIDE SEQUENCE</scope>
    <source>
        <strain evidence="3">H3</strain>
        <tissue evidence="3">Leaf</tissue>
    </source>
</reference>